<sequence length="366" mass="41012">MATQSIDAREMQHPTGKQAQIKKQVDSMRGEIPRFLFRYWNNQSGGSAALNTIDAVTPLAFLKTPDLPSFRETPLDKLRRITELHLAAHSRVTTVYSSWSQSLSVVIAMAGTGIGNAHISILDTQGLPERNVVLHTEHARQLFNTPVWDYEFLVFGTISGKHYKAVAFQEFQHYLPMSSHPRPPVNVIAKEAIRVAEKFGPDFTLVVATYLLSPILQLCNMGVIMRALSDLPWPHTFAVNSNVASVTDPSEKSYFNVVDAWKAAETLQDLALHQYCRSDLFLGVSEQMKQKLSRTLTSRPGKWMSRPSAPPMPQSSTRMILRSNSSVMASSRLSREVKNLYIDMVGWKDNNDHIAECLKELSLASV</sequence>
<feature type="region of interest" description="Disordered" evidence="1">
    <location>
        <begin position="296"/>
        <end position="316"/>
    </location>
</feature>
<name>M3D4M8_SPHMS</name>
<dbReference type="OrthoDB" id="3633938at2759"/>
<protein>
    <recommendedName>
        <fullName evidence="2">DUF7587 domain-containing protein</fullName>
    </recommendedName>
</protein>
<dbReference type="Pfam" id="PF24494">
    <property type="entry name" value="DUF7587"/>
    <property type="match status" value="1"/>
</dbReference>
<reference evidence="3 4" key="1">
    <citation type="journal article" date="2012" name="PLoS Pathog.">
        <title>Diverse lifestyles and strategies of plant pathogenesis encoded in the genomes of eighteen Dothideomycetes fungi.</title>
        <authorList>
            <person name="Ohm R.A."/>
            <person name="Feau N."/>
            <person name="Henrissat B."/>
            <person name="Schoch C.L."/>
            <person name="Horwitz B.A."/>
            <person name="Barry K.W."/>
            <person name="Condon B.J."/>
            <person name="Copeland A.C."/>
            <person name="Dhillon B."/>
            <person name="Glaser F."/>
            <person name="Hesse C.N."/>
            <person name="Kosti I."/>
            <person name="LaButti K."/>
            <person name="Lindquist E.A."/>
            <person name="Lucas S."/>
            <person name="Salamov A.A."/>
            <person name="Bradshaw R.E."/>
            <person name="Ciuffetti L."/>
            <person name="Hamelin R.C."/>
            <person name="Kema G.H.J."/>
            <person name="Lawrence C."/>
            <person name="Scott J.A."/>
            <person name="Spatafora J.W."/>
            <person name="Turgeon B.G."/>
            <person name="de Wit P.J.G.M."/>
            <person name="Zhong S."/>
            <person name="Goodwin S.B."/>
            <person name="Grigoriev I.V."/>
        </authorList>
    </citation>
    <scope>NUCLEOTIDE SEQUENCE [LARGE SCALE GENOMIC DNA]</scope>
    <source>
        <strain evidence="3 4">SO2202</strain>
    </source>
</reference>
<evidence type="ECO:0000256" key="1">
    <source>
        <dbReference type="SAM" id="MobiDB-lite"/>
    </source>
</evidence>
<proteinExistence type="predicted"/>
<evidence type="ECO:0000259" key="2">
    <source>
        <dbReference type="Pfam" id="PF24494"/>
    </source>
</evidence>
<accession>M3D4M8</accession>
<dbReference type="HOGENOM" id="CLU_756873_0_0_1"/>
<dbReference type="eggNOG" id="ENOG502ST6I">
    <property type="taxonomic scope" value="Eukaryota"/>
</dbReference>
<dbReference type="GeneID" id="27902127"/>
<evidence type="ECO:0000313" key="3">
    <source>
        <dbReference type="EMBL" id="EMF13170.1"/>
    </source>
</evidence>
<dbReference type="EMBL" id="KB456263">
    <property type="protein sequence ID" value="EMF13170.1"/>
    <property type="molecule type" value="Genomic_DNA"/>
</dbReference>
<gene>
    <name evidence="3" type="ORF">SEPMUDRAFT_148547</name>
</gene>
<dbReference type="RefSeq" id="XP_016761291.1">
    <property type="nucleotide sequence ID" value="XM_016904990.1"/>
</dbReference>
<keyword evidence="4" id="KW-1185">Reference proteome</keyword>
<evidence type="ECO:0000313" key="4">
    <source>
        <dbReference type="Proteomes" id="UP000016931"/>
    </source>
</evidence>
<dbReference type="InterPro" id="IPR056009">
    <property type="entry name" value="DUF7587"/>
</dbReference>
<organism evidence="3 4">
    <name type="scientific">Sphaerulina musiva (strain SO2202)</name>
    <name type="common">Poplar stem canker fungus</name>
    <name type="synonym">Septoria musiva</name>
    <dbReference type="NCBI Taxonomy" id="692275"/>
    <lineage>
        <taxon>Eukaryota</taxon>
        <taxon>Fungi</taxon>
        <taxon>Dikarya</taxon>
        <taxon>Ascomycota</taxon>
        <taxon>Pezizomycotina</taxon>
        <taxon>Dothideomycetes</taxon>
        <taxon>Dothideomycetidae</taxon>
        <taxon>Mycosphaerellales</taxon>
        <taxon>Mycosphaerellaceae</taxon>
        <taxon>Sphaerulina</taxon>
    </lineage>
</organism>
<feature type="region of interest" description="Disordered" evidence="1">
    <location>
        <begin position="1"/>
        <end position="24"/>
    </location>
</feature>
<dbReference type="AlphaFoldDB" id="M3D4M8"/>
<feature type="domain" description="DUF7587" evidence="2">
    <location>
        <begin position="32"/>
        <end position="159"/>
    </location>
</feature>
<dbReference type="Proteomes" id="UP000016931">
    <property type="component" value="Unassembled WGS sequence"/>
</dbReference>